<dbReference type="Pfam" id="PF00078">
    <property type="entry name" value="RVT_1"/>
    <property type="match status" value="1"/>
</dbReference>
<sequence>MASTFATKFSNRRLIRKITSKLMQVKQRDRESLKNYMSRFNDAILKVSSFNQAVGIAAVIQGLQHKRFRDSLIKHPATTFNEVNGRSLKFKTIEEYALSQKPVLPKNQNPDWRDEVVTMASSFNAVIGRPTLTTIRTVVSQFHLCMEFPTSIGIATLRDMPGIPTSVSQHKLSTNPLKKPVVQKRRLFGGKRFQVIKEEVEKLLQAGFVRRVDYYEWVANPVLVKKANDKWRINERLRLLDAYSGYHQVPMASKDEEKTSFYIGRNLEVYVDDIVVKSLRAEDHLADLDETFNNLRKNRMRLNPIKCIFGVESRKFLGFMVSRKGIETSAIRAQALADFVAECTPTLPNSNAESSGWILYVDGASSNKGSGVGAFLVGPDGY</sequence>
<organism evidence="2 3">
    <name type="scientific">Rubroshorea leprosula</name>
    <dbReference type="NCBI Taxonomy" id="152421"/>
    <lineage>
        <taxon>Eukaryota</taxon>
        <taxon>Viridiplantae</taxon>
        <taxon>Streptophyta</taxon>
        <taxon>Embryophyta</taxon>
        <taxon>Tracheophyta</taxon>
        <taxon>Spermatophyta</taxon>
        <taxon>Magnoliopsida</taxon>
        <taxon>eudicotyledons</taxon>
        <taxon>Gunneridae</taxon>
        <taxon>Pentapetalae</taxon>
        <taxon>rosids</taxon>
        <taxon>malvids</taxon>
        <taxon>Malvales</taxon>
        <taxon>Dipterocarpaceae</taxon>
        <taxon>Rubroshorea</taxon>
    </lineage>
</organism>
<dbReference type="SUPFAM" id="SSF56672">
    <property type="entry name" value="DNA/RNA polymerases"/>
    <property type="match status" value="1"/>
</dbReference>
<feature type="domain" description="Reverse transcriptase" evidence="1">
    <location>
        <begin position="266"/>
        <end position="320"/>
    </location>
</feature>
<comment type="caution">
    <text evidence="2">The sequence shown here is derived from an EMBL/GenBank/DDBJ whole genome shotgun (WGS) entry which is preliminary data.</text>
</comment>
<dbReference type="AlphaFoldDB" id="A0AAV5JDD7"/>
<gene>
    <name evidence="2" type="ORF">SLEP1_g22825</name>
</gene>
<evidence type="ECO:0000313" key="3">
    <source>
        <dbReference type="Proteomes" id="UP001054252"/>
    </source>
</evidence>
<keyword evidence="3" id="KW-1185">Reference proteome</keyword>
<dbReference type="Proteomes" id="UP001054252">
    <property type="component" value="Unassembled WGS sequence"/>
</dbReference>
<dbReference type="Gene3D" id="3.10.10.10">
    <property type="entry name" value="HIV Type 1 Reverse Transcriptase, subunit A, domain 1"/>
    <property type="match status" value="1"/>
</dbReference>
<dbReference type="InterPro" id="IPR043502">
    <property type="entry name" value="DNA/RNA_pol_sf"/>
</dbReference>
<proteinExistence type="predicted"/>
<dbReference type="CDD" id="cd01647">
    <property type="entry name" value="RT_LTR"/>
    <property type="match status" value="1"/>
</dbReference>
<dbReference type="InterPro" id="IPR053134">
    <property type="entry name" value="RNA-dir_DNA_polymerase"/>
</dbReference>
<dbReference type="PANTHER" id="PTHR24559">
    <property type="entry name" value="TRANSPOSON TY3-I GAG-POL POLYPROTEIN"/>
    <property type="match status" value="1"/>
</dbReference>
<dbReference type="InterPro" id="IPR043128">
    <property type="entry name" value="Rev_trsase/Diguanyl_cyclase"/>
</dbReference>
<evidence type="ECO:0000313" key="2">
    <source>
        <dbReference type="EMBL" id="GKV11577.1"/>
    </source>
</evidence>
<dbReference type="InterPro" id="IPR000477">
    <property type="entry name" value="RT_dom"/>
</dbReference>
<protein>
    <recommendedName>
        <fullName evidence="1">Reverse transcriptase domain-containing protein</fullName>
    </recommendedName>
</protein>
<name>A0AAV5JDD7_9ROSI</name>
<accession>A0AAV5JDD7</accession>
<dbReference type="EMBL" id="BPVZ01000034">
    <property type="protein sequence ID" value="GKV11577.1"/>
    <property type="molecule type" value="Genomic_DNA"/>
</dbReference>
<evidence type="ECO:0000259" key="1">
    <source>
        <dbReference type="Pfam" id="PF00078"/>
    </source>
</evidence>
<dbReference type="PANTHER" id="PTHR24559:SF444">
    <property type="entry name" value="REVERSE TRANSCRIPTASE DOMAIN-CONTAINING PROTEIN"/>
    <property type="match status" value="1"/>
</dbReference>
<reference evidence="2 3" key="1">
    <citation type="journal article" date="2021" name="Commun. Biol.">
        <title>The genome of Shorea leprosula (Dipterocarpaceae) highlights the ecological relevance of drought in aseasonal tropical rainforests.</title>
        <authorList>
            <person name="Ng K.K.S."/>
            <person name="Kobayashi M.J."/>
            <person name="Fawcett J.A."/>
            <person name="Hatakeyama M."/>
            <person name="Paape T."/>
            <person name="Ng C.H."/>
            <person name="Ang C.C."/>
            <person name="Tnah L.H."/>
            <person name="Lee C.T."/>
            <person name="Nishiyama T."/>
            <person name="Sese J."/>
            <person name="O'Brien M.J."/>
            <person name="Copetti D."/>
            <person name="Mohd Noor M.I."/>
            <person name="Ong R.C."/>
            <person name="Putra M."/>
            <person name="Sireger I.Z."/>
            <person name="Indrioko S."/>
            <person name="Kosugi Y."/>
            <person name="Izuno A."/>
            <person name="Isagi Y."/>
            <person name="Lee S.L."/>
            <person name="Shimizu K.K."/>
        </authorList>
    </citation>
    <scope>NUCLEOTIDE SEQUENCE [LARGE SCALE GENOMIC DNA]</scope>
    <source>
        <strain evidence="2">214</strain>
    </source>
</reference>
<dbReference type="Gene3D" id="3.30.70.270">
    <property type="match status" value="1"/>
</dbReference>